<dbReference type="STRING" id="1802068.A3B02_02005"/>
<gene>
    <name evidence="6" type="ORF">A3B02_02005</name>
</gene>
<evidence type="ECO:0000313" key="7">
    <source>
        <dbReference type="Proteomes" id="UP000178914"/>
    </source>
</evidence>
<dbReference type="SUPFAM" id="SSF111369">
    <property type="entry name" value="HlyD-like secretion proteins"/>
    <property type="match status" value="1"/>
</dbReference>
<keyword evidence="4" id="KW-1133">Transmembrane helix</keyword>
<name>A0A1F7JA47_9BACT</name>
<dbReference type="Gene3D" id="2.40.50.100">
    <property type="match status" value="1"/>
</dbReference>
<evidence type="ECO:0000256" key="2">
    <source>
        <dbReference type="ARBA" id="ARBA00009477"/>
    </source>
</evidence>
<dbReference type="EMBL" id="MGAS01000007">
    <property type="protein sequence ID" value="OGK52493.1"/>
    <property type="molecule type" value="Genomic_DNA"/>
</dbReference>
<proteinExistence type="inferred from homology"/>
<keyword evidence="4" id="KW-0812">Transmembrane</keyword>
<dbReference type="GO" id="GO:0016020">
    <property type="term" value="C:membrane"/>
    <property type="evidence" value="ECO:0007669"/>
    <property type="project" value="InterPro"/>
</dbReference>
<dbReference type="Proteomes" id="UP000178914">
    <property type="component" value="Unassembled WGS sequence"/>
</dbReference>
<dbReference type="GO" id="GO:0022857">
    <property type="term" value="F:transmembrane transporter activity"/>
    <property type="evidence" value="ECO:0007669"/>
    <property type="project" value="InterPro"/>
</dbReference>
<comment type="similarity">
    <text evidence="2">Belongs to the membrane fusion protein (MFP) (TC 8.A.1) family.</text>
</comment>
<dbReference type="InterPro" id="IPR006143">
    <property type="entry name" value="RND_pump_MFP"/>
</dbReference>
<sequence length="344" mass="37967">MKDRLSVLQKLINKRKKIIIALAIIAAVTGTFYYRSTQAAKPEKVTATVQRGPLTQTLALSGSVKSDSDITLNFQTAGKLSRLAVREGDIVKKGQVIASLDQRSVKKNLDKTLNTFVKSRLDLDQQRDTYDDTITSDTIKRILEKAQNDVNNAVIDVELQNLVIEYSNLYSPTDGIVTSTYNLQPGMNVTAATSIVDIVGPDPIYFELTADQTEVTTLRNGMEGELALDAYLDEKLPGTISFISFTPKAGESNIVYVIKFSFMNKSNSLLKYKVGMTGDVSFVTAQKDNALYVPFAFVQDEQGKKYVHVMKKGKLEKLSVQTGMETDESIEIISGLSEGDVVYD</sequence>
<dbReference type="GO" id="GO:0030313">
    <property type="term" value="C:cell envelope"/>
    <property type="evidence" value="ECO:0007669"/>
    <property type="project" value="UniProtKB-SubCell"/>
</dbReference>
<dbReference type="InterPro" id="IPR050465">
    <property type="entry name" value="UPF0194_transport"/>
</dbReference>
<dbReference type="PANTHER" id="PTHR32347:SF14">
    <property type="entry name" value="EFFLUX SYSTEM COMPONENT YKNX-RELATED"/>
    <property type="match status" value="1"/>
</dbReference>
<protein>
    <recommendedName>
        <fullName evidence="5">Multidrug resistance protein MdtA-like C-terminal permuted SH3 domain-containing protein</fullName>
    </recommendedName>
</protein>
<keyword evidence="4" id="KW-0472">Membrane</keyword>
<feature type="transmembrane region" description="Helical" evidence="4">
    <location>
        <begin position="18"/>
        <end position="34"/>
    </location>
</feature>
<evidence type="ECO:0000256" key="3">
    <source>
        <dbReference type="ARBA" id="ARBA00023054"/>
    </source>
</evidence>
<dbReference type="InterPro" id="IPR058627">
    <property type="entry name" value="MdtA-like_C"/>
</dbReference>
<organism evidence="6 7">
    <name type="scientific">Candidatus Roizmanbacteria bacterium RIFCSPLOWO2_01_FULL_42_14</name>
    <dbReference type="NCBI Taxonomy" id="1802068"/>
    <lineage>
        <taxon>Bacteria</taxon>
        <taxon>Candidatus Roizmaniibacteriota</taxon>
    </lineage>
</organism>
<evidence type="ECO:0000313" key="6">
    <source>
        <dbReference type="EMBL" id="OGK52493.1"/>
    </source>
</evidence>
<comment type="caution">
    <text evidence="6">The sequence shown here is derived from an EMBL/GenBank/DDBJ whole genome shotgun (WGS) entry which is preliminary data.</text>
</comment>
<dbReference type="NCBIfam" id="TIGR01730">
    <property type="entry name" value="RND_mfp"/>
    <property type="match status" value="1"/>
</dbReference>
<comment type="subcellular location">
    <subcellularLocation>
        <location evidence="1">Cell envelope</location>
    </subcellularLocation>
</comment>
<dbReference type="Gene3D" id="2.40.30.170">
    <property type="match status" value="1"/>
</dbReference>
<evidence type="ECO:0000256" key="4">
    <source>
        <dbReference type="SAM" id="Phobius"/>
    </source>
</evidence>
<dbReference type="Gene3D" id="2.40.420.20">
    <property type="match status" value="1"/>
</dbReference>
<reference evidence="6 7" key="1">
    <citation type="journal article" date="2016" name="Nat. Commun.">
        <title>Thousands of microbial genomes shed light on interconnected biogeochemical processes in an aquifer system.</title>
        <authorList>
            <person name="Anantharaman K."/>
            <person name="Brown C.T."/>
            <person name="Hug L.A."/>
            <person name="Sharon I."/>
            <person name="Castelle C.J."/>
            <person name="Probst A.J."/>
            <person name="Thomas B.C."/>
            <person name="Singh A."/>
            <person name="Wilkins M.J."/>
            <person name="Karaoz U."/>
            <person name="Brodie E.L."/>
            <person name="Williams K.H."/>
            <person name="Hubbard S.S."/>
            <person name="Banfield J.F."/>
        </authorList>
    </citation>
    <scope>NUCLEOTIDE SEQUENCE [LARGE SCALE GENOMIC DNA]</scope>
</reference>
<evidence type="ECO:0000256" key="1">
    <source>
        <dbReference type="ARBA" id="ARBA00004196"/>
    </source>
</evidence>
<keyword evidence="3" id="KW-0175">Coiled coil</keyword>
<feature type="domain" description="Multidrug resistance protein MdtA-like C-terminal permuted SH3" evidence="5">
    <location>
        <begin position="289"/>
        <end position="342"/>
    </location>
</feature>
<evidence type="ECO:0000259" key="5">
    <source>
        <dbReference type="Pfam" id="PF25967"/>
    </source>
</evidence>
<dbReference type="Pfam" id="PF25967">
    <property type="entry name" value="RND-MFP_C"/>
    <property type="match status" value="1"/>
</dbReference>
<accession>A0A1F7JA47</accession>
<dbReference type="AlphaFoldDB" id="A0A1F7JA47"/>
<dbReference type="PANTHER" id="PTHR32347">
    <property type="entry name" value="EFFLUX SYSTEM COMPONENT YKNX-RELATED"/>
    <property type="match status" value="1"/>
</dbReference>